<name>A0A2R6Y0Q9_9BACL</name>
<dbReference type="AlphaFoldDB" id="A0A2R6Y0Q9"/>
<dbReference type="InterPro" id="IPR025673">
    <property type="entry name" value="PCYCGC"/>
</dbReference>
<proteinExistence type="predicted"/>
<accession>A0A2R6Y0Q9</accession>
<sequence length="176" mass="19363">MNGLKRMKRMKGMKGMKDKFLPSTRMRLRHWTVLWFLSAVLFLTGCSTETRTGDVRETTASIGTLPSFLRNASDEVRATYHLAAKHADMLEWMPCTCGCGSLGHRNNRDCFIDEMRLDGAVVWNAHAVGCGVCLSIAADAARMAEKGMSISDIRKAIDAAYGSFGPATPTPMPPIF</sequence>
<dbReference type="Pfam" id="PF13798">
    <property type="entry name" value="PCYCGC"/>
    <property type="match status" value="1"/>
</dbReference>
<evidence type="ECO:0000313" key="2">
    <source>
        <dbReference type="Proteomes" id="UP000244338"/>
    </source>
</evidence>
<protein>
    <submittedName>
        <fullName evidence="1">Putative lipoprotein</fullName>
    </submittedName>
</protein>
<evidence type="ECO:0000313" key="1">
    <source>
        <dbReference type="EMBL" id="PTQ56225.1"/>
    </source>
</evidence>
<comment type="caution">
    <text evidence="1">The sequence shown here is derived from an EMBL/GenBank/DDBJ whole genome shotgun (WGS) entry which is preliminary data.</text>
</comment>
<organism evidence="1 2">
    <name type="scientific">Candidatus Carbonibacillus altaicus</name>
    <dbReference type="NCBI Taxonomy" id="2163959"/>
    <lineage>
        <taxon>Bacteria</taxon>
        <taxon>Bacillati</taxon>
        <taxon>Bacillota</taxon>
        <taxon>Bacilli</taxon>
        <taxon>Bacillales</taxon>
        <taxon>Candidatus Carbonibacillus</taxon>
    </lineage>
</organism>
<dbReference type="Proteomes" id="UP000244338">
    <property type="component" value="Unassembled WGS sequence"/>
</dbReference>
<gene>
    <name evidence="1" type="ORF">BSOLF_0565</name>
</gene>
<keyword evidence="1" id="KW-0449">Lipoprotein</keyword>
<dbReference type="EMBL" id="PEBX01000038">
    <property type="protein sequence ID" value="PTQ56225.1"/>
    <property type="molecule type" value="Genomic_DNA"/>
</dbReference>
<reference evidence="2" key="1">
    <citation type="journal article" date="2018" name="Sci. Rep.">
        <title>Lignite coal burning seam in the remote Altai Mountains harbors a hydrogen-driven thermophilic microbial community.</title>
        <authorList>
            <person name="Kadnikov V.V."/>
            <person name="Mardanov A.V."/>
            <person name="Ivasenko D.A."/>
            <person name="Antsiferov D.V."/>
            <person name="Beletsky A.V."/>
            <person name="Karnachuk O.V."/>
            <person name="Ravin N.V."/>
        </authorList>
    </citation>
    <scope>NUCLEOTIDE SEQUENCE [LARGE SCALE GENOMIC DNA]</scope>
</reference>